<evidence type="ECO:0000313" key="1">
    <source>
        <dbReference type="EMBL" id="KAI0066672.1"/>
    </source>
</evidence>
<comment type="caution">
    <text evidence="1">The sequence shown here is derived from an EMBL/GenBank/DDBJ whole genome shotgun (WGS) entry which is preliminary data.</text>
</comment>
<reference evidence="1" key="1">
    <citation type="submission" date="2021-03" db="EMBL/GenBank/DDBJ databases">
        <authorList>
            <consortium name="DOE Joint Genome Institute"/>
            <person name="Ahrendt S."/>
            <person name="Looney B.P."/>
            <person name="Miyauchi S."/>
            <person name="Morin E."/>
            <person name="Drula E."/>
            <person name="Courty P.E."/>
            <person name="Chicoki N."/>
            <person name="Fauchery L."/>
            <person name="Kohler A."/>
            <person name="Kuo A."/>
            <person name="Labutti K."/>
            <person name="Pangilinan J."/>
            <person name="Lipzen A."/>
            <person name="Riley R."/>
            <person name="Andreopoulos W."/>
            <person name="He G."/>
            <person name="Johnson J."/>
            <person name="Barry K.W."/>
            <person name="Grigoriev I.V."/>
            <person name="Nagy L."/>
            <person name="Hibbett D."/>
            <person name="Henrissat B."/>
            <person name="Matheny P.B."/>
            <person name="Labbe J."/>
            <person name="Martin F."/>
        </authorList>
    </citation>
    <scope>NUCLEOTIDE SEQUENCE</scope>
    <source>
        <strain evidence="1">HHB10654</strain>
    </source>
</reference>
<organism evidence="1 2">
    <name type="scientific">Artomyces pyxidatus</name>
    <dbReference type="NCBI Taxonomy" id="48021"/>
    <lineage>
        <taxon>Eukaryota</taxon>
        <taxon>Fungi</taxon>
        <taxon>Dikarya</taxon>
        <taxon>Basidiomycota</taxon>
        <taxon>Agaricomycotina</taxon>
        <taxon>Agaricomycetes</taxon>
        <taxon>Russulales</taxon>
        <taxon>Auriscalpiaceae</taxon>
        <taxon>Artomyces</taxon>
    </lineage>
</organism>
<evidence type="ECO:0000313" key="2">
    <source>
        <dbReference type="Proteomes" id="UP000814140"/>
    </source>
</evidence>
<protein>
    <submittedName>
        <fullName evidence="1">Cytochrome P450</fullName>
    </submittedName>
</protein>
<dbReference type="Proteomes" id="UP000814140">
    <property type="component" value="Unassembled WGS sequence"/>
</dbReference>
<keyword evidence="2" id="KW-1185">Reference proteome</keyword>
<sequence length="517" mass="58341">MHPLLFSFGLLAIFDLARRVLAVRQITRGFGYFPGARMLISPISPLTRLLPRIPWILDGGGYTLNLHQHHDRYAGFLKYGWDGYTMVSAFPSPEGFIGLADAAAIKEVTTHRARFPKPVKLFKLMRAFGRNIVEAEGELWKRFRKSAAPAFSDRNNALVWDETVRTIQELGDTVWSNRSEITAENAVDITRAIALSVVGIAGFGRRISWTDEKVPQGHRMAFKDALHIVCADLILKAITPDWAMILTPRLRKLRLAFEEMKQYMSEMVVARRTADTKAERYDLLSSLIDEGDEPLSKSELDGNIFALLLAGHETIAHTTCFCLGFLALYPDEQERLYQQVKTVETALGRTPTYDDIHLLTYPLAVMYETLRLMPSAPVISKMSAEDTSLVVSNANGDKATLPVPKDTCILINIAALHYNTRYWDDPHDFKPARFLGDWPREAFMPFSQGPRGCIGRRFAETEGVAILTMLVSRYKIEVKDEPAFAAETPEERRARVLAFTTGVTMTPVRVPLTFKRR</sequence>
<reference evidence="1" key="2">
    <citation type="journal article" date="2022" name="New Phytol.">
        <title>Evolutionary transition to the ectomycorrhizal habit in the genomes of a hyperdiverse lineage of mushroom-forming fungi.</title>
        <authorList>
            <person name="Looney B."/>
            <person name="Miyauchi S."/>
            <person name="Morin E."/>
            <person name="Drula E."/>
            <person name="Courty P.E."/>
            <person name="Kohler A."/>
            <person name="Kuo A."/>
            <person name="LaButti K."/>
            <person name="Pangilinan J."/>
            <person name="Lipzen A."/>
            <person name="Riley R."/>
            <person name="Andreopoulos W."/>
            <person name="He G."/>
            <person name="Johnson J."/>
            <person name="Nolan M."/>
            <person name="Tritt A."/>
            <person name="Barry K.W."/>
            <person name="Grigoriev I.V."/>
            <person name="Nagy L.G."/>
            <person name="Hibbett D."/>
            <person name="Henrissat B."/>
            <person name="Matheny P.B."/>
            <person name="Labbe J."/>
            <person name="Martin F.M."/>
        </authorList>
    </citation>
    <scope>NUCLEOTIDE SEQUENCE</scope>
    <source>
        <strain evidence="1">HHB10654</strain>
    </source>
</reference>
<proteinExistence type="predicted"/>
<accession>A0ACB8TE29</accession>
<dbReference type="EMBL" id="MU277192">
    <property type="protein sequence ID" value="KAI0066672.1"/>
    <property type="molecule type" value="Genomic_DNA"/>
</dbReference>
<gene>
    <name evidence="1" type="ORF">BV25DRAFT_1820722</name>
</gene>
<name>A0ACB8TE29_9AGAM</name>